<dbReference type="KEGG" id="ttf:THTE_0001"/>
<organism evidence="2 3">
    <name type="scientific">Thermogutta terrifontis</name>
    <dbReference type="NCBI Taxonomy" id="1331910"/>
    <lineage>
        <taxon>Bacteria</taxon>
        <taxon>Pseudomonadati</taxon>
        <taxon>Planctomycetota</taxon>
        <taxon>Planctomycetia</taxon>
        <taxon>Pirellulales</taxon>
        <taxon>Thermoguttaceae</taxon>
        <taxon>Thermogutta</taxon>
    </lineage>
</organism>
<evidence type="ECO:0000313" key="3">
    <source>
        <dbReference type="Proteomes" id="UP000215086"/>
    </source>
</evidence>
<evidence type="ECO:0000256" key="1">
    <source>
        <dbReference type="SAM" id="MobiDB-lite"/>
    </source>
</evidence>
<name>A0A286R9H4_9BACT</name>
<accession>A0A286R9H4</accession>
<sequence>MTCPENSPCHRDDIGGSKSGDGLAAALLPERPDLWDNEGIETRSAKERKMAAVRE</sequence>
<feature type="compositionally biased region" description="Basic and acidic residues" evidence="1">
    <location>
        <begin position="30"/>
        <end position="55"/>
    </location>
</feature>
<dbReference type="AlphaFoldDB" id="A0A286R9H4"/>
<proteinExistence type="predicted"/>
<reference evidence="2 3" key="1">
    <citation type="journal article" name="Front. Microbiol.">
        <title>Sugar Metabolism of the First Thermophilic Planctomycete Thermogutta terrifontis: Comparative Genomic and Transcriptomic Approaches.</title>
        <authorList>
            <person name="Elcheninov A.G."/>
            <person name="Menzel P."/>
            <person name="Gudbergsdottir S.R."/>
            <person name="Slesarev A.I."/>
            <person name="Kadnikov V.V."/>
            <person name="Krogh A."/>
            <person name="Bonch-Osmolovskaya E.A."/>
            <person name="Peng X."/>
            <person name="Kublanov I.V."/>
        </authorList>
    </citation>
    <scope>NUCLEOTIDE SEQUENCE [LARGE SCALE GENOMIC DNA]</scope>
    <source>
        <strain evidence="2 3">R1</strain>
    </source>
</reference>
<dbReference type="EMBL" id="CP018477">
    <property type="protein sequence ID" value="ASV72603.1"/>
    <property type="molecule type" value="Genomic_DNA"/>
</dbReference>
<dbReference type="Proteomes" id="UP000215086">
    <property type="component" value="Chromosome"/>
</dbReference>
<feature type="region of interest" description="Disordered" evidence="1">
    <location>
        <begin position="1"/>
        <end position="55"/>
    </location>
</feature>
<evidence type="ECO:0000313" key="2">
    <source>
        <dbReference type="EMBL" id="ASV72603.1"/>
    </source>
</evidence>
<gene>
    <name evidence="2" type="ORF">THTE_0001</name>
</gene>
<protein>
    <submittedName>
        <fullName evidence="2">Uncharacterized protein</fullName>
    </submittedName>
</protein>
<keyword evidence="3" id="KW-1185">Reference proteome</keyword>